<dbReference type="NCBIfam" id="TIGR00644">
    <property type="entry name" value="recJ"/>
    <property type="match status" value="1"/>
</dbReference>
<sequence>MIKRWLAYKKDYSIVDELVEELNISEVLARVLINRNVETVEDAEIFLNPCLDELDDPGIMRGMDLAVKRIKNAVIYGEKICVYGDYDVDGITSVSMLYMVLKKIGGNVSYYIPNRLDEGYGLNLQAIKQIIEQEVQLIITVDCGIRSIDEVAFVNNAGRDIIITDHHECGEIIPDAYSVINPNQKNCGYLFKYLAGAGVAFKLSCALAHEFQINELHEDIIDLAALGTVADVVSLLGENRIIVKNGLKKIKTLPNIGIKALIDVCGIAISNINTYHLGYLLAPRLNAAGRLGDPAIGVELLTATDEKHAYKIAEELNNLNSLRQAIENDILTFASEEAEKQNDMKHGKVMVISGENWHIGVIGIVASRLVEKFGLPVVLISTDGFIGRGSARSVPGFNLYEAMNKCSSLFEKFGGHEMAAGLTIKKENIKHFRELINQVAVEMLEGRELIQEIYVDYKIDNIDSLPRLIEEMDALQPFGEGNPVPLFVFRRLLVKDIKLVGNGKHLSIYLNDGSNSIKGIGFNIGFMINSIEVNQKIDIICSVEKNVWNGIESVQLNIKDLKKAK</sequence>
<evidence type="ECO:0000313" key="10">
    <source>
        <dbReference type="Proteomes" id="UP001651880"/>
    </source>
</evidence>
<dbReference type="Proteomes" id="UP001651880">
    <property type="component" value="Unassembled WGS sequence"/>
</dbReference>
<dbReference type="Gene3D" id="3.90.1640.30">
    <property type="match status" value="1"/>
</dbReference>
<accession>A0ABT1NHF8</accession>
<keyword evidence="5 9" id="KW-0269">Exonuclease</keyword>
<evidence type="ECO:0000313" key="9">
    <source>
        <dbReference type="EMBL" id="MCQ1529746.1"/>
    </source>
</evidence>
<dbReference type="PANTHER" id="PTHR30255">
    <property type="entry name" value="SINGLE-STRANDED-DNA-SPECIFIC EXONUCLEASE RECJ"/>
    <property type="match status" value="1"/>
</dbReference>
<dbReference type="SUPFAM" id="SSF64182">
    <property type="entry name" value="DHH phosphoesterases"/>
    <property type="match status" value="1"/>
</dbReference>
<dbReference type="RefSeq" id="WP_255227267.1">
    <property type="nucleotide sequence ID" value="NZ_JAJEKE010000007.1"/>
</dbReference>
<comment type="similarity">
    <text evidence="1">Belongs to the RecJ family.</text>
</comment>
<evidence type="ECO:0000259" key="6">
    <source>
        <dbReference type="Pfam" id="PF01368"/>
    </source>
</evidence>
<organism evidence="9 10">
    <name type="scientific">Lutispora saccharofermentans</name>
    <dbReference type="NCBI Taxonomy" id="3024236"/>
    <lineage>
        <taxon>Bacteria</taxon>
        <taxon>Bacillati</taxon>
        <taxon>Bacillota</taxon>
        <taxon>Clostridia</taxon>
        <taxon>Lutisporales</taxon>
        <taxon>Lutisporaceae</taxon>
        <taxon>Lutispora</taxon>
    </lineage>
</organism>
<evidence type="ECO:0000256" key="1">
    <source>
        <dbReference type="ARBA" id="ARBA00005915"/>
    </source>
</evidence>
<dbReference type="InterPro" id="IPR051673">
    <property type="entry name" value="SSDNA_exonuclease_RecJ"/>
</dbReference>
<dbReference type="Pfam" id="PF01368">
    <property type="entry name" value="DHH"/>
    <property type="match status" value="1"/>
</dbReference>
<keyword evidence="4" id="KW-0378">Hydrolase</keyword>
<dbReference type="InterPro" id="IPR003156">
    <property type="entry name" value="DHHA1_dom"/>
</dbReference>
<protein>
    <recommendedName>
        <fullName evidence="2">Single-stranded-DNA-specific exonuclease RecJ</fullName>
    </recommendedName>
</protein>
<dbReference type="Gene3D" id="3.10.310.30">
    <property type="match status" value="1"/>
</dbReference>
<dbReference type="InterPro" id="IPR038763">
    <property type="entry name" value="DHH_sf"/>
</dbReference>
<gene>
    <name evidence="9" type="primary">recJ</name>
    <name evidence="9" type="ORF">LJD61_09335</name>
</gene>
<feature type="domain" description="RecJ OB" evidence="8">
    <location>
        <begin position="456"/>
        <end position="560"/>
    </location>
</feature>
<evidence type="ECO:0000256" key="3">
    <source>
        <dbReference type="ARBA" id="ARBA00022722"/>
    </source>
</evidence>
<evidence type="ECO:0000259" key="7">
    <source>
        <dbReference type="Pfam" id="PF02272"/>
    </source>
</evidence>
<feature type="domain" description="DHHA1" evidence="7">
    <location>
        <begin position="348"/>
        <end position="440"/>
    </location>
</feature>
<dbReference type="InterPro" id="IPR001667">
    <property type="entry name" value="DDH_dom"/>
</dbReference>
<reference evidence="9 10" key="1">
    <citation type="submission" date="2021-10" db="EMBL/GenBank/DDBJ databases">
        <title>Lutispora strain m25 sp. nov., a thermophilic, non-spore-forming bacterium isolated from a lab-scale methanogenic bioreactor digesting anaerobic sludge.</title>
        <authorList>
            <person name="El Houari A."/>
            <person name="Mcdonald J."/>
        </authorList>
    </citation>
    <scope>NUCLEOTIDE SEQUENCE [LARGE SCALE GENOMIC DNA]</scope>
    <source>
        <strain evidence="10">m25</strain>
    </source>
</reference>
<dbReference type="EMBL" id="JAJEKE010000007">
    <property type="protein sequence ID" value="MCQ1529746.1"/>
    <property type="molecule type" value="Genomic_DNA"/>
</dbReference>
<proteinExistence type="inferred from homology"/>
<keyword evidence="3" id="KW-0540">Nuclease</keyword>
<dbReference type="PANTHER" id="PTHR30255:SF2">
    <property type="entry name" value="SINGLE-STRANDED-DNA-SPECIFIC EXONUCLEASE RECJ"/>
    <property type="match status" value="1"/>
</dbReference>
<evidence type="ECO:0000256" key="5">
    <source>
        <dbReference type="ARBA" id="ARBA00022839"/>
    </source>
</evidence>
<evidence type="ECO:0000256" key="2">
    <source>
        <dbReference type="ARBA" id="ARBA00019841"/>
    </source>
</evidence>
<dbReference type="Pfam" id="PF17768">
    <property type="entry name" value="RecJ_OB"/>
    <property type="match status" value="1"/>
</dbReference>
<dbReference type="Pfam" id="PF02272">
    <property type="entry name" value="DHHA1"/>
    <property type="match status" value="1"/>
</dbReference>
<evidence type="ECO:0000259" key="8">
    <source>
        <dbReference type="Pfam" id="PF17768"/>
    </source>
</evidence>
<dbReference type="GO" id="GO:0004527">
    <property type="term" value="F:exonuclease activity"/>
    <property type="evidence" value="ECO:0007669"/>
    <property type="project" value="UniProtKB-KW"/>
</dbReference>
<dbReference type="InterPro" id="IPR041122">
    <property type="entry name" value="RecJ_OB"/>
</dbReference>
<feature type="domain" description="DDH" evidence="6">
    <location>
        <begin position="79"/>
        <end position="228"/>
    </location>
</feature>
<evidence type="ECO:0000256" key="4">
    <source>
        <dbReference type="ARBA" id="ARBA00022801"/>
    </source>
</evidence>
<name>A0ABT1NHF8_9FIRM</name>
<comment type="caution">
    <text evidence="9">The sequence shown here is derived from an EMBL/GenBank/DDBJ whole genome shotgun (WGS) entry which is preliminary data.</text>
</comment>
<keyword evidence="10" id="KW-1185">Reference proteome</keyword>
<dbReference type="InterPro" id="IPR004610">
    <property type="entry name" value="RecJ"/>
</dbReference>